<dbReference type="Proteomes" id="UP000266673">
    <property type="component" value="Unassembled WGS sequence"/>
</dbReference>
<name>A0A397V2W5_9GLOM</name>
<proteinExistence type="predicted"/>
<organism evidence="1 2">
    <name type="scientific">Gigaspora rosea</name>
    <dbReference type="NCBI Taxonomy" id="44941"/>
    <lineage>
        <taxon>Eukaryota</taxon>
        <taxon>Fungi</taxon>
        <taxon>Fungi incertae sedis</taxon>
        <taxon>Mucoromycota</taxon>
        <taxon>Glomeromycotina</taxon>
        <taxon>Glomeromycetes</taxon>
        <taxon>Diversisporales</taxon>
        <taxon>Gigasporaceae</taxon>
        <taxon>Gigaspora</taxon>
    </lineage>
</organism>
<comment type="caution">
    <text evidence="1">The sequence shown here is derived from an EMBL/GenBank/DDBJ whole genome shotgun (WGS) entry which is preliminary data.</text>
</comment>
<gene>
    <name evidence="1" type="ORF">C2G38_2188839</name>
</gene>
<protein>
    <submittedName>
        <fullName evidence="1">Uncharacterized protein</fullName>
    </submittedName>
</protein>
<dbReference type="AlphaFoldDB" id="A0A397V2W5"/>
<accession>A0A397V2W5</accession>
<evidence type="ECO:0000313" key="1">
    <source>
        <dbReference type="EMBL" id="RIB16864.1"/>
    </source>
</evidence>
<sequence>MYRLKKSVEITPNNAFVVRGQGIPYFILYNELFNLDYMVNHRLLSEKDKNRASEHSHYIRGNNIVAKYPDKLFESEDFISLPESALILLIK</sequence>
<dbReference type="OrthoDB" id="47328at2759"/>
<evidence type="ECO:0000313" key="2">
    <source>
        <dbReference type="Proteomes" id="UP000266673"/>
    </source>
</evidence>
<keyword evidence="2" id="KW-1185">Reference proteome</keyword>
<reference evidence="1 2" key="1">
    <citation type="submission" date="2018-06" db="EMBL/GenBank/DDBJ databases">
        <title>Comparative genomics reveals the genomic features of Rhizophagus irregularis, R. cerebriforme, R. diaphanum and Gigaspora rosea, and their symbiotic lifestyle signature.</title>
        <authorList>
            <person name="Morin E."/>
            <person name="San Clemente H."/>
            <person name="Chen E.C.H."/>
            <person name="De La Providencia I."/>
            <person name="Hainaut M."/>
            <person name="Kuo A."/>
            <person name="Kohler A."/>
            <person name="Murat C."/>
            <person name="Tang N."/>
            <person name="Roy S."/>
            <person name="Loubradou J."/>
            <person name="Henrissat B."/>
            <person name="Grigoriev I.V."/>
            <person name="Corradi N."/>
            <person name="Roux C."/>
            <person name="Martin F.M."/>
        </authorList>
    </citation>
    <scope>NUCLEOTIDE SEQUENCE [LARGE SCALE GENOMIC DNA]</scope>
    <source>
        <strain evidence="1 2">DAOM 194757</strain>
    </source>
</reference>
<dbReference type="EMBL" id="QKWP01000646">
    <property type="protein sequence ID" value="RIB16864.1"/>
    <property type="molecule type" value="Genomic_DNA"/>
</dbReference>